<dbReference type="InterPro" id="IPR013154">
    <property type="entry name" value="ADH-like_N"/>
</dbReference>
<reference evidence="3" key="1">
    <citation type="submission" date="2021-02" db="EMBL/GenBank/DDBJ databases">
        <title>Natrosporangium hydrolyticum gen. nov., sp. nov, a haloalkaliphilic actinobacterium from a soda solonchak soil.</title>
        <authorList>
            <person name="Sorokin D.Y."/>
            <person name="Khijniak T.V."/>
            <person name="Zakharycheva A.P."/>
            <person name="Boueva O.V."/>
            <person name="Ariskina E.V."/>
            <person name="Hahnke R.L."/>
            <person name="Bunk B."/>
            <person name="Sproer C."/>
            <person name="Schumann P."/>
            <person name="Evtushenko L.I."/>
            <person name="Kublanov I.V."/>
        </authorList>
    </citation>
    <scope>NUCLEOTIDE SEQUENCE</scope>
    <source>
        <strain evidence="3">DSM 106523</strain>
    </source>
</reference>
<dbReference type="InterPro" id="IPR036291">
    <property type="entry name" value="NAD(P)-bd_dom_sf"/>
</dbReference>
<keyword evidence="1" id="KW-0521">NADP</keyword>
<name>A0A895YH36_9ACTN</name>
<dbReference type="Pfam" id="PF00107">
    <property type="entry name" value="ADH_zinc_N"/>
    <property type="match status" value="1"/>
</dbReference>
<dbReference type="Proteomes" id="UP000662857">
    <property type="component" value="Chromosome"/>
</dbReference>
<dbReference type="Gene3D" id="3.90.180.10">
    <property type="entry name" value="Medium-chain alcohol dehydrogenases, catalytic domain"/>
    <property type="match status" value="1"/>
</dbReference>
<dbReference type="InterPro" id="IPR013149">
    <property type="entry name" value="ADH-like_C"/>
</dbReference>
<proteinExistence type="predicted"/>
<dbReference type="SUPFAM" id="SSF50129">
    <property type="entry name" value="GroES-like"/>
    <property type="match status" value="1"/>
</dbReference>
<dbReference type="RefSeq" id="WP_239677583.1">
    <property type="nucleotide sequence ID" value="NZ_CP070499.1"/>
</dbReference>
<dbReference type="Gene3D" id="3.40.50.720">
    <property type="entry name" value="NAD(P)-binding Rossmann-like Domain"/>
    <property type="match status" value="1"/>
</dbReference>
<sequence length="354" mass="36976">MRAQLLTGFGGPEMLHYREDVPDPTSGPGEVRIRVAATALNNTDIWTREGRYGSPDDPAATTGWRREPLHFPRIQGADVVGYLDQLGPGVTTETAGALGSRVLVDPMLYQGDETALAHTDYLGSERDGGFADYLTVPAGNVHPIDSPLTDPELASFPTAYATALRMLNRAEVTDGETVLITGASGGVGSALIQLAAVRGARPVALVGPGKAEAATELGAALAVERDTMDIAGALAAVGPIDVVADVVGGAGFGALLNVVRPFGRYVTAGGIAGPVVETDLRTVYLKQLTLVGSSFATHEEFAELVELIRAAGRHARTGQLRPLVAEVYPLPELARAQADFAAKRFFGKLVIAVG</sequence>
<dbReference type="SUPFAM" id="SSF51735">
    <property type="entry name" value="NAD(P)-binding Rossmann-fold domains"/>
    <property type="match status" value="1"/>
</dbReference>
<dbReference type="InterPro" id="IPR020843">
    <property type="entry name" value="ER"/>
</dbReference>
<evidence type="ECO:0000259" key="2">
    <source>
        <dbReference type="SMART" id="SM00829"/>
    </source>
</evidence>
<dbReference type="PANTHER" id="PTHR44154:SF1">
    <property type="entry name" value="QUINONE OXIDOREDUCTASE"/>
    <property type="match status" value="1"/>
</dbReference>
<feature type="domain" description="Enoyl reductase (ER)" evidence="2">
    <location>
        <begin position="10"/>
        <end position="351"/>
    </location>
</feature>
<dbReference type="PANTHER" id="PTHR44154">
    <property type="entry name" value="QUINONE OXIDOREDUCTASE"/>
    <property type="match status" value="1"/>
</dbReference>
<protein>
    <submittedName>
        <fullName evidence="3">Zinc-binding dehydrogenase</fullName>
    </submittedName>
</protein>
<evidence type="ECO:0000256" key="1">
    <source>
        <dbReference type="ARBA" id="ARBA00022857"/>
    </source>
</evidence>
<organism evidence="3 4">
    <name type="scientific">Natronosporangium hydrolyticum</name>
    <dbReference type="NCBI Taxonomy" id="2811111"/>
    <lineage>
        <taxon>Bacteria</taxon>
        <taxon>Bacillati</taxon>
        <taxon>Actinomycetota</taxon>
        <taxon>Actinomycetes</taxon>
        <taxon>Micromonosporales</taxon>
        <taxon>Micromonosporaceae</taxon>
        <taxon>Natronosporangium</taxon>
    </lineage>
</organism>
<dbReference type="InterPro" id="IPR051603">
    <property type="entry name" value="Zinc-ADH_QOR/CCCR"/>
</dbReference>
<gene>
    <name evidence="3" type="ORF">JQS43_03305</name>
</gene>
<accession>A0A895YH36</accession>
<dbReference type="SMART" id="SM00829">
    <property type="entry name" value="PKS_ER"/>
    <property type="match status" value="1"/>
</dbReference>
<evidence type="ECO:0000313" key="3">
    <source>
        <dbReference type="EMBL" id="QSB15402.1"/>
    </source>
</evidence>
<dbReference type="Pfam" id="PF08240">
    <property type="entry name" value="ADH_N"/>
    <property type="match status" value="1"/>
</dbReference>
<keyword evidence="4" id="KW-1185">Reference proteome</keyword>
<dbReference type="GO" id="GO:0016491">
    <property type="term" value="F:oxidoreductase activity"/>
    <property type="evidence" value="ECO:0007669"/>
    <property type="project" value="InterPro"/>
</dbReference>
<dbReference type="KEGG" id="nhy:JQS43_03305"/>
<evidence type="ECO:0000313" key="4">
    <source>
        <dbReference type="Proteomes" id="UP000662857"/>
    </source>
</evidence>
<dbReference type="EMBL" id="CP070499">
    <property type="protein sequence ID" value="QSB15402.1"/>
    <property type="molecule type" value="Genomic_DNA"/>
</dbReference>
<dbReference type="InterPro" id="IPR011032">
    <property type="entry name" value="GroES-like_sf"/>
</dbReference>
<dbReference type="AlphaFoldDB" id="A0A895YH36"/>